<proteinExistence type="inferred from homology"/>
<dbReference type="Proteomes" id="UP000317894">
    <property type="component" value="Unassembled WGS sequence"/>
</dbReference>
<dbReference type="InterPro" id="IPR013324">
    <property type="entry name" value="RNA_pol_sigma_r3/r4-like"/>
</dbReference>
<dbReference type="GO" id="GO:0006352">
    <property type="term" value="P:DNA-templated transcription initiation"/>
    <property type="evidence" value="ECO:0007669"/>
    <property type="project" value="InterPro"/>
</dbReference>
<comment type="caution">
    <text evidence="7">The sequence shown here is derived from an EMBL/GenBank/DDBJ whole genome shotgun (WGS) entry which is preliminary data.</text>
</comment>
<dbReference type="SUPFAM" id="SSF88659">
    <property type="entry name" value="Sigma3 and sigma4 domains of RNA polymerase sigma factors"/>
    <property type="match status" value="1"/>
</dbReference>
<keyword evidence="3" id="KW-0731">Sigma factor</keyword>
<comment type="similarity">
    <text evidence="1">Belongs to the sigma-70 factor family. ECF subfamily.</text>
</comment>
<dbReference type="CDD" id="cd06171">
    <property type="entry name" value="Sigma70_r4"/>
    <property type="match status" value="1"/>
</dbReference>
<gene>
    <name evidence="7" type="ORF">FMM06_13700</name>
</gene>
<dbReference type="Gene3D" id="1.10.10.10">
    <property type="entry name" value="Winged helix-like DNA-binding domain superfamily/Winged helix DNA-binding domain"/>
    <property type="match status" value="1"/>
</dbReference>
<keyword evidence="4" id="KW-0804">Transcription</keyword>
<dbReference type="Pfam" id="PF04542">
    <property type="entry name" value="Sigma70_r2"/>
    <property type="match status" value="1"/>
</dbReference>
<dbReference type="RefSeq" id="WP_144334906.1">
    <property type="nucleotide sequence ID" value="NZ_VJWA01000002.1"/>
</dbReference>
<keyword evidence="2" id="KW-0805">Transcription regulation</keyword>
<protein>
    <submittedName>
        <fullName evidence="7">Sigma-70 family RNA polymerase sigma factor</fullName>
    </submittedName>
</protein>
<dbReference type="GO" id="GO:0016987">
    <property type="term" value="F:sigma factor activity"/>
    <property type="evidence" value="ECO:0007669"/>
    <property type="project" value="UniProtKB-KW"/>
</dbReference>
<dbReference type="AlphaFoldDB" id="A0A552U930"/>
<evidence type="ECO:0000313" key="7">
    <source>
        <dbReference type="EMBL" id="TRW14736.1"/>
    </source>
</evidence>
<dbReference type="NCBIfam" id="TIGR02937">
    <property type="entry name" value="sigma70-ECF"/>
    <property type="match status" value="1"/>
</dbReference>
<dbReference type="InterPro" id="IPR039425">
    <property type="entry name" value="RNA_pol_sigma-70-like"/>
</dbReference>
<sequence length="259" mass="28221">MARPVRAPRVDHTPDPNAVPVLPAAKDLGAFLRVAFAESSEQSLPDVFVQLLARLGEDEVAPPPRPEALSDKDFKDQLALVIPHLRAFGRSLSGSRDLADDLVQETLLKAWAARARFQAGTNMRAWTFIILRNLFLSQMRRSRFKGEWDDFTADKLLAMPAGQDRQIDLADLQRGLMQLPQAQREALILVGAGGFAYEEAASICDCAVGTIKSRVARGRAALEVILNEGLLPSRRSDAPTGGVSALNQIMGQVDTLARG</sequence>
<evidence type="ECO:0000256" key="1">
    <source>
        <dbReference type="ARBA" id="ARBA00010641"/>
    </source>
</evidence>
<feature type="domain" description="RNA polymerase sigma-70 region 2" evidence="5">
    <location>
        <begin position="83"/>
        <end position="143"/>
    </location>
</feature>
<dbReference type="InterPro" id="IPR013325">
    <property type="entry name" value="RNA_pol_sigma_r2"/>
</dbReference>
<name>A0A552U930_9SPHN</name>
<accession>A0A552U930</accession>
<reference evidence="7 8" key="1">
    <citation type="submission" date="2019-07" db="EMBL/GenBank/DDBJ databases">
        <title>Novel species isolated from glacier.</title>
        <authorList>
            <person name="Liu Q."/>
            <person name="Xin Y.-H."/>
        </authorList>
    </citation>
    <scope>NUCLEOTIDE SEQUENCE [LARGE SCALE GENOMIC DNA]</scope>
    <source>
        <strain evidence="7 8">LB1R16</strain>
    </source>
</reference>
<evidence type="ECO:0000259" key="6">
    <source>
        <dbReference type="Pfam" id="PF08281"/>
    </source>
</evidence>
<keyword evidence="8" id="KW-1185">Reference proteome</keyword>
<dbReference type="PANTHER" id="PTHR43133">
    <property type="entry name" value="RNA POLYMERASE ECF-TYPE SIGMA FACTO"/>
    <property type="match status" value="1"/>
</dbReference>
<evidence type="ECO:0000256" key="2">
    <source>
        <dbReference type="ARBA" id="ARBA00023015"/>
    </source>
</evidence>
<feature type="domain" description="RNA polymerase sigma factor 70 region 4 type 2" evidence="6">
    <location>
        <begin position="171"/>
        <end position="222"/>
    </location>
</feature>
<organism evidence="7 8">
    <name type="scientific">Glacieibacterium frigidum</name>
    <dbReference type="NCBI Taxonomy" id="2593303"/>
    <lineage>
        <taxon>Bacteria</taxon>
        <taxon>Pseudomonadati</taxon>
        <taxon>Pseudomonadota</taxon>
        <taxon>Alphaproteobacteria</taxon>
        <taxon>Sphingomonadales</taxon>
        <taxon>Sphingosinicellaceae</taxon>
        <taxon>Glacieibacterium</taxon>
    </lineage>
</organism>
<evidence type="ECO:0000256" key="3">
    <source>
        <dbReference type="ARBA" id="ARBA00023082"/>
    </source>
</evidence>
<dbReference type="InterPro" id="IPR007627">
    <property type="entry name" value="RNA_pol_sigma70_r2"/>
</dbReference>
<dbReference type="OrthoDB" id="9803470at2"/>
<dbReference type="GO" id="GO:0003677">
    <property type="term" value="F:DNA binding"/>
    <property type="evidence" value="ECO:0007669"/>
    <property type="project" value="InterPro"/>
</dbReference>
<dbReference type="SUPFAM" id="SSF88946">
    <property type="entry name" value="Sigma2 domain of RNA polymerase sigma factors"/>
    <property type="match status" value="1"/>
</dbReference>
<evidence type="ECO:0000259" key="5">
    <source>
        <dbReference type="Pfam" id="PF04542"/>
    </source>
</evidence>
<dbReference type="PANTHER" id="PTHR43133:SF25">
    <property type="entry name" value="RNA POLYMERASE SIGMA FACTOR RFAY-RELATED"/>
    <property type="match status" value="1"/>
</dbReference>
<dbReference type="Gene3D" id="1.10.1740.10">
    <property type="match status" value="1"/>
</dbReference>
<evidence type="ECO:0000256" key="4">
    <source>
        <dbReference type="ARBA" id="ARBA00023163"/>
    </source>
</evidence>
<evidence type="ECO:0000313" key="8">
    <source>
        <dbReference type="Proteomes" id="UP000317894"/>
    </source>
</evidence>
<dbReference type="InterPro" id="IPR013249">
    <property type="entry name" value="RNA_pol_sigma70_r4_t2"/>
</dbReference>
<dbReference type="EMBL" id="VJWA01000002">
    <property type="protein sequence ID" value="TRW14736.1"/>
    <property type="molecule type" value="Genomic_DNA"/>
</dbReference>
<dbReference type="Pfam" id="PF08281">
    <property type="entry name" value="Sigma70_r4_2"/>
    <property type="match status" value="1"/>
</dbReference>
<dbReference type="InterPro" id="IPR014284">
    <property type="entry name" value="RNA_pol_sigma-70_dom"/>
</dbReference>
<dbReference type="InterPro" id="IPR036388">
    <property type="entry name" value="WH-like_DNA-bd_sf"/>
</dbReference>